<comment type="similarity">
    <text evidence="3">Belongs to the acetyltransferase family. RimJ subfamily.</text>
</comment>
<protein>
    <recommendedName>
        <fullName evidence="6">[Ribosomal protein uS5]-alanine N-acetyltransferase</fullName>
        <ecNumber evidence="4">2.3.1.267</ecNumber>
    </recommendedName>
</protein>
<evidence type="ECO:0000256" key="6">
    <source>
        <dbReference type="ARBA" id="ARBA00074015"/>
    </source>
</evidence>
<dbReference type="PANTHER" id="PTHR43792:SF8">
    <property type="entry name" value="[RIBOSOMAL PROTEIN US5]-ALANINE N-ACETYLTRANSFERASE"/>
    <property type="match status" value="1"/>
</dbReference>
<organism evidence="8 9">
    <name type="scientific">Herbaspirillum frisingense</name>
    <dbReference type="NCBI Taxonomy" id="92645"/>
    <lineage>
        <taxon>Bacteria</taxon>
        <taxon>Pseudomonadati</taxon>
        <taxon>Pseudomonadota</taxon>
        <taxon>Betaproteobacteria</taxon>
        <taxon>Burkholderiales</taxon>
        <taxon>Oxalobacteraceae</taxon>
        <taxon>Herbaspirillum</taxon>
    </lineage>
</organism>
<gene>
    <name evidence="8" type="primary">ydaF_5</name>
    <name evidence="8" type="ORF">GAK35_02271</name>
</gene>
<dbReference type="SUPFAM" id="SSF55729">
    <property type="entry name" value="Acyl-CoA N-acyltransferases (Nat)"/>
    <property type="match status" value="1"/>
</dbReference>
<keyword evidence="1 8" id="KW-0808">Transferase</keyword>
<evidence type="ECO:0000259" key="7">
    <source>
        <dbReference type="PROSITE" id="PS51186"/>
    </source>
</evidence>
<dbReference type="PANTHER" id="PTHR43792">
    <property type="entry name" value="GNAT FAMILY, PUTATIVE (AFU_ORTHOLOGUE AFUA_3G00765)-RELATED-RELATED"/>
    <property type="match status" value="1"/>
</dbReference>
<dbReference type="InterPro" id="IPR000182">
    <property type="entry name" value="GNAT_dom"/>
</dbReference>
<dbReference type="GO" id="GO:0008999">
    <property type="term" value="F:protein-N-terminal-alanine acetyltransferase activity"/>
    <property type="evidence" value="ECO:0007669"/>
    <property type="project" value="UniProtKB-EC"/>
</dbReference>
<dbReference type="GO" id="GO:0005737">
    <property type="term" value="C:cytoplasm"/>
    <property type="evidence" value="ECO:0007669"/>
    <property type="project" value="TreeGrafter"/>
</dbReference>
<dbReference type="Proteomes" id="UP000462435">
    <property type="component" value="Unassembled WGS sequence"/>
</dbReference>
<evidence type="ECO:0000256" key="3">
    <source>
        <dbReference type="ARBA" id="ARBA00038502"/>
    </source>
</evidence>
<dbReference type="Pfam" id="PF13302">
    <property type="entry name" value="Acetyltransf_3"/>
    <property type="match status" value="1"/>
</dbReference>
<evidence type="ECO:0000256" key="1">
    <source>
        <dbReference type="ARBA" id="ARBA00022679"/>
    </source>
</evidence>
<keyword evidence="2" id="KW-0012">Acyltransferase</keyword>
<feature type="domain" description="N-acetyltransferase" evidence="7">
    <location>
        <begin position="35"/>
        <end position="192"/>
    </location>
</feature>
<comment type="catalytic activity">
    <reaction evidence="5">
        <text>N-terminal L-alanyl-[ribosomal protein uS5] + acetyl-CoA = N-terminal N(alpha)-acetyl-L-alanyl-[ribosomal protein uS5] + CoA + H(+)</text>
        <dbReference type="Rhea" id="RHEA:43752"/>
        <dbReference type="Rhea" id="RHEA-COMP:10672"/>
        <dbReference type="Rhea" id="RHEA-COMP:10673"/>
        <dbReference type="ChEBI" id="CHEBI:15378"/>
        <dbReference type="ChEBI" id="CHEBI:57287"/>
        <dbReference type="ChEBI" id="CHEBI:57288"/>
        <dbReference type="ChEBI" id="CHEBI:64718"/>
        <dbReference type="ChEBI" id="CHEBI:83683"/>
        <dbReference type="EC" id="2.3.1.267"/>
    </reaction>
</comment>
<evidence type="ECO:0000313" key="8">
    <source>
        <dbReference type="EMBL" id="KAF1043271.1"/>
    </source>
</evidence>
<dbReference type="Gene3D" id="3.40.630.30">
    <property type="match status" value="1"/>
</dbReference>
<evidence type="ECO:0000313" key="9">
    <source>
        <dbReference type="Proteomes" id="UP000462435"/>
    </source>
</evidence>
<accession>A0A7V8FWI2</accession>
<evidence type="ECO:0000256" key="4">
    <source>
        <dbReference type="ARBA" id="ARBA00039124"/>
    </source>
</evidence>
<dbReference type="AlphaFoldDB" id="A0A7V8FWI2"/>
<dbReference type="InterPro" id="IPR016181">
    <property type="entry name" value="Acyl_CoA_acyltransferase"/>
</dbReference>
<reference evidence="9" key="1">
    <citation type="journal article" date="2020" name="MBio">
        <title>Horizontal gene transfer to a defensive symbiont with a reduced genome amongst a multipartite beetle microbiome.</title>
        <authorList>
            <person name="Waterworth S.C."/>
            <person name="Florez L.V."/>
            <person name="Rees E.R."/>
            <person name="Hertweck C."/>
            <person name="Kaltenpoth M."/>
            <person name="Kwan J.C."/>
        </authorList>
    </citation>
    <scope>NUCLEOTIDE SEQUENCE [LARGE SCALE GENOMIC DNA]</scope>
</reference>
<dbReference type="FunFam" id="3.40.630.30:FF:000005">
    <property type="entry name" value="Ribosomal protein alanine acetyltransferase"/>
    <property type="match status" value="1"/>
</dbReference>
<dbReference type="EC" id="2.3.1.267" evidence="4"/>
<dbReference type="PROSITE" id="PS51186">
    <property type="entry name" value="GNAT"/>
    <property type="match status" value="1"/>
</dbReference>
<sequence length="198" mass="21627">MAIAPLPLLMPPLTPLTTPRLLLRGAGPDDAAALLAYRLRNRDHLQPWEPARPAAFHTLAATRQRLEEQAAQMQRGQALHLMLAPVSDPGTVIGECNFTNIVRGPFQACHLGFSIDAGAQGQGLMHEALTRALAYCFEALRLHRVMANHLPDNLRSARLLARLGFEQEGLARAYLHINGAWADHVLTSLINPAYGDAP</sequence>
<evidence type="ECO:0000256" key="2">
    <source>
        <dbReference type="ARBA" id="ARBA00023315"/>
    </source>
</evidence>
<comment type="caution">
    <text evidence="8">The sequence shown here is derived from an EMBL/GenBank/DDBJ whole genome shotgun (WGS) entry which is preliminary data.</text>
</comment>
<dbReference type="EMBL" id="WNDX01000063">
    <property type="protein sequence ID" value="KAF1043271.1"/>
    <property type="molecule type" value="Genomic_DNA"/>
</dbReference>
<evidence type="ECO:0000256" key="5">
    <source>
        <dbReference type="ARBA" id="ARBA00048922"/>
    </source>
</evidence>
<dbReference type="InterPro" id="IPR051531">
    <property type="entry name" value="N-acetyltransferase"/>
</dbReference>
<proteinExistence type="inferred from homology"/>
<name>A0A7V8FWI2_9BURK</name>